<name>A0A194RNR2_PAPMA</name>
<sequence length="108" mass="12519">MTALLDWSECACPVRRYVPELARVPVQYIYEPWKAPIDVQERANCIIGKDYPAPMVNHLDAAARNKNNMKELRRILEKAPPHCCPSSEEEIRRFMWLNDDTESEVSTS</sequence>
<keyword evidence="15" id="KW-0804">Transcription</keyword>
<evidence type="ECO:0000256" key="1">
    <source>
        <dbReference type="ARBA" id="ARBA00001974"/>
    </source>
</evidence>
<keyword evidence="7" id="KW-0678">Repressor</keyword>
<dbReference type="SUPFAM" id="SSF48173">
    <property type="entry name" value="Cryptochrome/photolyase FAD-binding domain"/>
    <property type="match status" value="1"/>
</dbReference>
<dbReference type="GO" id="GO:0005634">
    <property type="term" value="C:nucleus"/>
    <property type="evidence" value="ECO:0007669"/>
    <property type="project" value="UniProtKB-SubCell"/>
</dbReference>
<evidence type="ECO:0000256" key="2">
    <source>
        <dbReference type="ARBA" id="ARBA00004123"/>
    </source>
</evidence>
<keyword evidence="8" id="KW-0600">Photoreceptor protein</keyword>
<dbReference type="EMBL" id="KQ460124">
    <property type="protein sequence ID" value="KPJ17656.1"/>
    <property type="molecule type" value="Genomic_DNA"/>
</dbReference>
<keyword evidence="6" id="KW-0963">Cytoplasm</keyword>
<accession>A0A194RNR2</accession>
<gene>
    <name evidence="19" type="ORF">RR48_07144</name>
</gene>
<evidence type="ECO:0000256" key="11">
    <source>
        <dbReference type="ARBA" id="ARBA00022827"/>
    </source>
</evidence>
<keyword evidence="14" id="KW-0090">Biological rhythms</keyword>
<evidence type="ECO:0000256" key="13">
    <source>
        <dbReference type="ARBA" id="ARBA00023015"/>
    </source>
</evidence>
<evidence type="ECO:0000256" key="4">
    <source>
        <dbReference type="ARBA" id="ARBA00005862"/>
    </source>
</evidence>
<evidence type="ECO:0000259" key="18">
    <source>
        <dbReference type="Pfam" id="PF03441"/>
    </source>
</evidence>
<dbReference type="InterPro" id="IPR005101">
    <property type="entry name" value="Cryptochr/Photolyase_FAD-bd"/>
</dbReference>
<dbReference type="PANTHER" id="PTHR11455">
    <property type="entry name" value="CRYPTOCHROME"/>
    <property type="match status" value="1"/>
</dbReference>
<evidence type="ECO:0000256" key="8">
    <source>
        <dbReference type="ARBA" id="ARBA00022543"/>
    </source>
</evidence>
<keyword evidence="11" id="KW-0274">FAD</keyword>
<keyword evidence="10" id="KW-0547">Nucleotide-binding</keyword>
<dbReference type="InParanoid" id="A0A194RNR2"/>
<evidence type="ECO:0000256" key="17">
    <source>
        <dbReference type="ARBA" id="ARBA00023242"/>
    </source>
</evidence>
<evidence type="ECO:0000256" key="3">
    <source>
        <dbReference type="ARBA" id="ARBA00004556"/>
    </source>
</evidence>
<evidence type="ECO:0000256" key="5">
    <source>
        <dbReference type="ARBA" id="ARBA00021159"/>
    </source>
</evidence>
<evidence type="ECO:0000256" key="9">
    <source>
        <dbReference type="ARBA" id="ARBA00022630"/>
    </source>
</evidence>
<dbReference type="GO" id="GO:0003677">
    <property type="term" value="F:DNA binding"/>
    <property type="evidence" value="ECO:0007669"/>
    <property type="project" value="TreeGrafter"/>
</dbReference>
<evidence type="ECO:0000256" key="6">
    <source>
        <dbReference type="ARBA" id="ARBA00022490"/>
    </source>
</evidence>
<dbReference type="Proteomes" id="UP000053240">
    <property type="component" value="Unassembled WGS sequence"/>
</dbReference>
<comment type="cofactor">
    <cofactor evidence="1">
        <name>FAD</name>
        <dbReference type="ChEBI" id="CHEBI:57692"/>
    </cofactor>
</comment>
<evidence type="ECO:0000256" key="16">
    <source>
        <dbReference type="ARBA" id="ARBA00023170"/>
    </source>
</evidence>
<evidence type="ECO:0000256" key="12">
    <source>
        <dbReference type="ARBA" id="ARBA00022991"/>
    </source>
</evidence>
<keyword evidence="9" id="KW-0285">Flavoprotein</keyword>
<dbReference type="GO" id="GO:0048471">
    <property type="term" value="C:perinuclear region of cytoplasm"/>
    <property type="evidence" value="ECO:0007669"/>
    <property type="project" value="UniProtKB-SubCell"/>
</dbReference>
<dbReference type="Gene3D" id="1.10.579.10">
    <property type="entry name" value="DNA Cyclobutane Dipyrimidine Photolyase, subunit A, domain 3"/>
    <property type="match status" value="1"/>
</dbReference>
<dbReference type="GO" id="GO:0043153">
    <property type="term" value="P:entrainment of circadian clock by photoperiod"/>
    <property type="evidence" value="ECO:0007669"/>
    <property type="project" value="TreeGrafter"/>
</dbReference>
<keyword evidence="17" id="KW-0539">Nucleus</keyword>
<comment type="similarity">
    <text evidence="4">Belongs to the DNA photolyase class-1 family.</text>
</comment>
<evidence type="ECO:0000256" key="14">
    <source>
        <dbReference type="ARBA" id="ARBA00023108"/>
    </source>
</evidence>
<dbReference type="STRING" id="76193.A0A194RNR2"/>
<reference evidence="19 20" key="1">
    <citation type="journal article" date="2015" name="Nat. Commun.">
        <title>Outbred genome sequencing and CRISPR/Cas9 gene editing in butterflies.</title>
        <authorList>
            <person name="Li X."/>
            <person name="Fan D."/>
            <person name="Zhang W."/>
            <person name="Liu G."/>
            <person name="Zhang L."/>
            <person name="Zhao L."/>
            <person name="Fang X."/>
            <person name="Chen L."/>
            <person name="Dong Y."/>
            <person name="Chen Y."/>
            <person name="Ding Y."/>
            <person name="Zhao R."/>
            <person name="Feng M."/>
            <person name="Zhu Y."/>
            <person name="Feng Y."/>
            <person name="Jiang X."/>
            <person name="Zhu D."/>
            <person name="Xiang H."/>
            <person name="Feng X."/>
            <person name="Li S."/>
            <person name="Wang J."/>
            <person name="Zhang G."/>
            <person name="Kronforst M.R."/>
            <person name="Wang W."/>
        </authorList>
    </citation>
    <scope>NUCLEOTIDE SEQUENCE [LARGE SCALE GENOMIC DNA]</scope>
    <source>
        <strain evidence="19">Ya'a_city_454_Pm</strain>
        <tissue evidence="19">Whole body</tissue>
    </source>
</reference>
<dbReference type="GO" id="GO:0071949">
    <property type="term" value="F:FAD binding"/>
    <property type="evidence" value="ECO:0007669"/>
    <property type="project" value="TreeGrafter"/>
</dbReference>
<dbReference type="PANTHER" id="PTHR11455:SF17">
    <property type="entry name" value="CRYPTOCHROME-1"/>
    <property type="match status" value="1"/>
</dbReference>
<feature type="domain" description="Cryptochrome/DNA photolyase FAD-binding" evidence="18">
    <location>
        <begin position="14"/>
        <end position="70"/>
    </location>
</feature>
<evidence type="ECO:0000256" key="7">
    <source>
        <dbReference type="ARBA" id="ARBA00022491"/>
    </source>
</evidence>
<keyword evidence="12" id="KW-0157">Chromophore</keyword>
<dbReference type="GO" id="GO:0009881">
    <property type="term" value="F:photoreceptor activity"/>
    <property type="evidence" value="ECO:0007669"/>
    <property type="project" value="UniProtKB-KW"/>
</dbReference>
<proteinExistence type="inferred from homology"/>
<protein>
    <recommendedName>
        <fullName evidence="5">Cryptochrome-1</fullName>
    </recommendedName>
</protein>
<evidence type="ECO:0000256" key="10">
    <source>
        <dbReference type="ARBA" id="ARBA00022741"/>
    </source>
</evidence>
<dbReference type="Pfam" id="PF03441">
    <property type="entry name" value="FAD_binding_7"/>
    <property type="match status" value="1"/>
</dbReference>
<dbReference type="InterPro" id="IPR002081">
    <property type="entry name" value="Cryptochrome/DNA_photolyase_1"/>
</dbReference>
<dbReference type="InterPro" id="IPR036134">
    <property type="entry name" value="Crypto/Photolyase_FAD-like_sf"/>
</dbReference>
<keyword evidence="8" id="KW-0716">Sensory transduction</keyword>
<organism evidence="19 20">
    <name type="scientific">Papilio machaon</name>
    <name type="common">Old World swallowtail butterfly</name>
    <dbReference type="NCBI Taxonomy" id="76193"/>
    <lineage>
        <taxon>Eukaryota</taxon>
        <taxon>Metazoa</taxon>
        <taxon>Ecdysozoa</taxon>
        <taxon>Arthropoda</taxon>
        <taxon>Hexapoda</taxon>
        <taxon>Insecta</taxon>
        <taxon>Pterygota</taxon>
        <taxon>Neoptera</taxon>
        <taxon>Endopterygota</taxon>
        <taxon>Lepidoptera</taxon>
        <taxon>Glossata</taxon>
        <taxon>Ditrysia</taxon>
        <taxon>Papilionoidea</taxon>
        <taxon>Papilionidae</taxon>
        <taxon>Papilioninae</taxon>
        <taxon>Papilio</taxon>
    </lineage>
</organism>
<dbReference type="GO" id="GO:0045892">
    <property type="term" value="P:negative regulation of DNA-templated transcription"/>
    <property type="evidence" value="ECO:0007669"/>
    <property type="project" value="TreeGrafter"/>
</dbReference>
<keyword evidence="20" id="KW-1185">Reference proteome</keyword>
<evidence type="ECO:0000256" key="15">
    <source>
        <dbReference type="ARBA" id="ARBA00023163"/>
    </source>
</evidence>
<keyword evidence="16" id="KW-0675">Receptor</keyword>
<keyword evidence="13" id="KW-0805">Transcription regulation</keyword>
<dbReference type="GO" id="GO:0032922">
    <property type="term" value="P:circadian regulation of gene expression"/>
    <property type="evidence" value="ECO:0007669"/>
    <property type="project" value="TreeGrafter"/>
</dbReference>
<evidence type="ECO:0000313" key="19">
    <source>
        <dbReference type="EMBL" id="KPJ17656.1"/>
    </source>
</evidence>
<dbReference type="AlphaFoldDB" id="A0A194RNR2"/>
<comment type="subcellular location">
    <subcellularLocation>
        <location evidence="3">Cytoplasm</location>
        <location evidence="3">Perinuclear region</location>
    </subcellularLocation>
    <subcellularLocation>
        <location evidence="2">Nucleus</location>
    </subcellularLocation>
</comment>
<evidence type="ECO:0000313" key="20">
    <source>
        <dbReference type="Proteomes" id="UP000053240"/>
    </source>
</evidence>